<dbReference type="InterPro" id="IPR010982">
    <property type="entry name" value="Lambda_DNA-bd_dom_sf"/>
</dbReference>
<dbReference type="InterPro" id="IPR001387">
    <property type="entry name" value="Cro/C1-type_HTH"/>
</dbReference>
<dbReference type="Pfam" id="PF01381">
    <property type="entry name" value="HTH_3"/>
    <property type="match status" value="1"/>
</dbReference>
<proteinExistence type="predicted"/>
<dbReference type="GO" id="GO:0003677">
    <property type="term" value="F:DNA binding"/>
    <property type="evidence" value="ECO:0007669"/>
    <property type="project" value="UniProtKB-KW"/>
</dbReference>
<dbReference type="EMBL" id="BK015207">
    <property type="protein sequence ID" value="DAD95974.1"/>
    <property type="molecule type" value="Genomic_DNA"/>
</dbReference>
<dbReference type="SMART" id="SM00530">
    <property type="entry name" value="HTH_XRE"/>
    <property type="match status" value="1"/>
</dbReference>
<sequence>MGFKERFTQLRKELGLTQEQLAEKLGMGYTRTAISAWEVGRNEPSNSDTVKIAEFFGVSTDYLLGKTDIRNIEDEFKTIYSKEIEGLTEEEIKEALEFYKVIKNRRKKEK</sequence>
<feature type="domain" description="HTH cro/C1-type" evidence="2">
    <location>
        <begin position="9"/>
        <end position="63"/>
    </location>
</feature>
<evidence type="ECO:0000259" key="2">
    <source>
        <dbReference type="PROSITE" id="PS50943"/>
    </source>
</evidence>
<protein>
    <submittedName>
        <fullName evidence="3">Repressor protein</fullName>
    </submittedName>
</protein>
<dbReference type="PANTHER" id="PTHR46558">
    <property type="entry name" value="TRACRIPTIONAL REGULATORY PROTEIN-RELATED-RELATED"/>
    <property type="match status" value="1"/>
</dbReference>
<reference evidence="3" key="1">
    <citation type="journal article" date="2021" name="Proc. Natl. Acad. Sci. U.S.A.">
        <title>A Catalog of Tens of Thousands of Viruses from Human Metagenomes Reveals Hidden Associations with Chronic Diseases.</title>
        <authorList>
            <person name="Tisza M.J."/>
            <person name="Buck C.B."/>
        </authorList>
    </citation>
    <scope>NUCLEOTIDE SEQUENCE</scope>
    <source>
        <strain evidence="3">CtSGm32</strain>
    </source>
</reference>
<dbReference type="PANTHER" id="PTHR46558:SF11">
    <property type="entry name" value="HTH-TYPE TRANSCRIPTIONAL REGULATOR XRE"/>
    <property type="match status" value="1"/>
</dbReference>
<organism evidence="3">
    <name type="scientific">Myoviridae sp. ctSGm32</name>
    <dbReference type="NCBI Taxonomy" id="2826653"/>
    <lineage>
        <taxon>Viruses</taxon>
        <taxon>Duplodnaviria</taxon>
        <taxon>Heunggongvirae</taxon>
        <taxon>Uroviricota</taxon>
        <taxon>Caudoviricetes</taxon>
    </lineage>
</organism>
<accession>A0A8S5NML6</accession>
<dbReference type="SUPFAM" id="SSF47413">
    <property type="entry name" value="lambda repressor-like DNA-binding domains"/>
    <property type="match status" value="1"/>
</dbReference>
<dbReference type="CDD" id="cd00093">
    <property type="entry name" value="HTH_XRE"/>
    <property type="match status" value="1"/>
</dbReference>
<name>A0A8S5NML6_9CAUD</name>
<evidence type="ECO:0000313" key="3">
    <source>
        <dbReference type="EMBL" id="DAD95974.1"/>
    </source>
</evidence>
<dbReference type="Gene3D" id="1.10.260.40">
    <property type="entry name" value="lambda repressor-like DNA-binding domains"/>
    <property type="match status" value="1"/>
</dbReference>
<dbReference type="PROSITE" id="PS50943">
    <property type="entry name" value="HTH_CROC1"/>
    <property type="match status" value="1"/>
</dbReference>
<keyword evidence="1" id="KW-0238">DNA-binding</keyword>
<evidence type="ECO:0000256" key="1">
    <source>
        <dbReference type="ARBA" id="ARBA00023125"/>
    </source>
</evidence>